<dbReference type="SUPFAM" id="SSF55021">
    <property type="entry name" value="ACT-like"/>
    <property type="match status" value="1"/>
</dbReference>
<organism evidence="2">
    <name type="scientific">uncultured Nocardioidaceae bacterium</name>
    <dbReference type="NCBI Taxonomy" id="253824"/>
    <lineage>
        <taxon>Bacteria</taxon>
        <taxon>Bacillati</taxon>
        <taxon>Actinomycetota</taxon>
        <taxon>Actinomycetes</taxon>
        <taxon>Propionibacteriales</taxon>
        <taxon>Nocardioidaceae</taxon>
        <taxon>environmental samples</taxon>
    </lineage>
</organism>
<sequence length="215" mass="22181">MAFLLRVELPDVPGSLGAVATALGAAGADIEAIEIVEHRADGVAVDDVLCELPPSVQPDALVSACQGLTGVRVLWVSRYTAAASLQLDLEAVETLTERPSSAVRRLAEVVPATFRCDWAMVVRPGKSPGAPVEVVGASGAAPEPVAESAAWLDGDRPHRLPEVASWPDTLLAVAPVRDAGAWVVLGRRGGPELLDSELARLGHLAALAASINAVG</sequence>
<gene>
    <name evidence="2" type="ORF">AVDCRST_MAG29-1678</name>
</gene>
<evidence type="ECO:0000313" key="2">
    <source>
        <dbReference type="EMBL" id="CAA9342584.1"/>
    </source>
</evidence>
<dbReference type="InterPro" id="IPR002912">
    <property type="entry name" value="ACT_dom"/>
</dbReference>
<proteinExistence type="predicted"/>
<protein>
    <recommendedName>
        <fullName evidence="1">ACT domain-containing protein</fullName>
    </recommendedName>
</protein>
<dbReference type="PROSITE" id="PS51671">
    <property type="entry name" value="ACT"/>
    <property type="match status" value="1"/>
</dbReference>
<evidence type="ECO:0000259" key="1">
    <source>
        <dbReference type="PROSITE" id="PS51671"/>
    </source>
</evidence>
<dbReference type="InterPro" id="IPR045865">
    <property type="entry name" value="ACT-like_dom_sf"/>
</dbReference>
<accession>A0A6J4LW82</accession>
<dbReference type="Pfam" id="PF01842">
    <property type="entry name" value="ACT"/>
    <property type="match status" value="1"/>
</dbReference>
<name>A0A6J4LW82_9ACTN</name>
<reference evidence="2" key="1">
    <citation type="submission" date="2020-02" db="EMBL/GenBank/DDBJ databases">
        <authorList>
            <person name="Meier V. D."/>
        </authorList>
    </citation>
    <scope>NUCLEOTIDE SEQUENCE</scope>
    <source>
        <strain evidence="2">AVDCRST_MAG29</strain>
    </source>
</reference>
<dbReference type="AlphaFoldDB" id="A0A6J4LW82"/>
<dbReference type="Gene3D" id="3.30.70.260">
    <property type="match status" value="1"/>
</dbReference>
<dbReference type="EMBL" id="CADCUG010000108">
    <property type="protein sequence ID" value="CAA9342584.1"/>
    <property type="molecule type" value="Genomic_DNA"/>
</dbReference>
<feature type="domain" description="ACT" evidence="1">
    <location>
        <begin position="4"/>
        <end position="81"/>
    </location>
</feature>